<dbReference type="PANTHER" id="PTHR13604:SF0">
    <property type="entry name" value="ABASIC SITE PROCESSING PROTEIN HMCES"/>
    <property type="match status" value="1"/>
</dbReference>
<dbReference type="Pfam" id="PF02586">
    <property type="entry name" value="SRAP"/>
    <property type="match status" value="1"/>
</dbReference>
<accession>A0AAJ5WYG8</accession>
<dbReference type="InterPro" id="IPR003738">
    <property type="entry name" value="SRAP"/>
</dbReference>
<dbReference type="GO" id="GO:0006508">
    <property type="term" value="P:proteolysis"/>
    <property type="evidence" value="ECO:0007669"/>
    <property type="project" value="UniProtKB-KW"/>
</dbReference>
<dbReference type="AlphaFoldDB" id="A0AAJ5WYG8"/>
<comment type="similarity">
    <text evidence="1 8">Belongs to the SOS response-associated peptidase family.</text>
</comment>
<evidence type="ECO:0000256" key="6">
    <source>
        <dbReference type="ARBA" id="ARBA00023125"/>
    </source>
</evidence>
<evidence type="ECO:0000256" key="5">
    <source>
        <dbReference type="ARBA" id="ARBA00023124"/>
    </source>
</evidence>
<evidence type="ECO:0000256" key="4">
    <source>
        <dbReference type="ARBA" id="ARBA00022801"/>
    </source>
</evidence>
<evidence type="ECO:0000256" key="2">
    <source>
        <dbReference type="ARBA" id="ARBA00022670"/>
    </source>
</evidence>
<keyword evidence="6" id="KW-0238">DNA-binding</keyword>
<protein>
    <recommendedName>
        <fullName evidence="8">Abasic site processing protein</fullName>
        <ecNumber evidence="8">3.4.-.-</ecNumber>
    </recommendedName>
</protein>
<dbReference type="GO" id="GO:0008233">
    <property type="term" value="F:peptidase activity"/>
    <property type="evidence" value="ECO:0007669"/>
    <property type="project" value="UniProtKB-KW"/>
</dbReference>
<keyword evidence="7" id="KW-0456">Lyase</keyword>
<evidence type="ECO:0000256" key="8">
    <source>
        <dbReference type="RuleBase" id="RU364100"/>
    </source>
</evidence>
<dbReference type="SUPFAM" id="SSF143081">
    <property type="entry name" value="BB1717-like"/>
    <property type="match status" value="1"/>
</dbReference>
<keyword evidence="3" id="KW-0227">DNA damage</keyword>
<proteinExistence type="inferred from homology"/>
<keyword evidence="2 8" id="KW-0645">Protease</keyword>
<keyword evidence="5" id="KW-0190">Covalent protein-DNA linkage</keyword>
<dbReference type="GO" id="GO:0106300">
    <property type="term" value="P:protein-DNA covalent cross-linking repair"/>
    <property type="evidence" value="ECO:0007669"/>
    <property type="project" value="InterPro"/>
</dbReference>
<keyword evidence="4 8" id="KW-0378">Hydrolase</keyword>
<dbReference type="EC" id="3.4.-.-" evidence="8"/>
<dbReference type="Proteomes" id="UP001220610">
    <property type="component" value="Chromosome"/>
</dbReference>
<sequence>MCYYNGVRVTRAEFIRLKQLEKAIAQLDLLNKPLLIGFEYAPAPVLKRVEGQEDVDLTEMEWGFIPPYLRNREAVNKFRHGYKEDTGRFHPPITTLNAVGEELLLPGKMYRDAALKRRCLVLSSGFYEWRHVFPIGKSGKPLKTPAKYPYHIVLPGKEFFFMAGIWQSWTDKDTGETVDTFAIVTTAANRLMEQVHNSKKRMPVILTEDLAWEWLFGNLSEERITAIATSQYPTEQMSAYPIAKDFRTAADPGAAFEYPELIALEN</sequence>
<dbReference type="InterPro" id="IPR036590">
    <property type="entry name" value="SRAP-like"/>
</dbReference>
<name>A0AAJ5WYG8_9BACT</name>
<evidence type="ECO:0000313" key="10">
    <source>
        <dbReference type="Proteomes" id="UP001220610"/>
    </source>
</evidence>
<gene>
    <name evidence="9" type="ORF">P0Y53_10390</name>
</gene>
<evidence type="ECO:0000313" key="9">
    <source>
        <dbReference type="EMBL" id="WEK37907.1"/>
    </source>
</evidence>
<reference evidence="9" key="1">
    <citation type="submission" date="2023-03" db="EMBL/GenBank/DDBJ databases">
        <title>Andean soil-derived lignocellulolytic bacterial consortium as a source of novel taxa and putative plastic-active enzymes.</title>
        <authorList>
            <person name="Diaz-Garcia L."/>
            <person name="Chuvochina M."/>
            <person name="Feuerriegel G."/>
            <person name="Bunk B."/>
            <person name="Sproer C."/>
            <person name="Streit W.R."/>
            <person name="Rodriguez L.M."/>
            <person name="Overmann J."/>
            <person name="Jimenez D.J."/>
        </authorList>
    </citation>
    <scope>NUCLEOTIDE SEQUENCE</scope>
    <source>
        <strain evidence="9">MAG 7</strain>
    </source>
</reference>
<evidence type="ECO:0000256" key="7">
    <source>
        <dbReference type="ARBA" id="ARBA00023239"/>
    </source>
</evidence>
<organism evidence="9 10">
    <name type="scientific">Candidatus Pseudobacter hemicellulosilyticus</name>
    <dbReference type="NCBI Taxonomy" id="3121375"/>
    <lineage>
        <taxon>Bacteria</taxon>
        <taxon>Pseudomonadati</taxon>
        <taxon>Bacteroidota</taxon>
        <taxon>Chitinophagia</taxon>
        <taxon>Chitinophagales</taxon>
        <taxon>Chitinophagaceae</taxon>
        <taxon>Pseudobacter</taxon>
    </lineage>
</organism>
<evidence type="ECO:0000256" key="3">
    <source>
        <dbReference type="ARBA" id="ARBA00022763"/>
    </source>
</evidence>
<dbReference type="EMBL" id="CP119311">
    <property type="protein sequence ID" value="WEK37907.1"/>
    <property type="molecule type" value="Genomic_DNA"/>
</dbReference>
<dbReference type="Gene3D" id="3.90.1680.10">
    <property type="entry name" value="SOS response associated peptidase-like"/>
    <property type="match status" value="1"/>
</dbReference>
<evidence type="ECO:0000256" key="1">
    <source>
        <dbReference type="ARBA" id="ARBA00008136"/>
    </source>
</evidence>
<dbReference type="GO" id="GO:0003697">
    <property type="term" value="F:single-stranded DNA binding"/>
    <property type="evidence" value="ECO:0007669"/>
    <property type="project" value="InterPro"/>
</dbReference>
<dbReference type="GO" id="GO:0016829">
    <property type="term" value="F:lyase activity"/>
    <property type="evidence" value="ECO:0007669"/>
    <property type="project" value="UniProtKB-KW"/>
</dbReference>
<dbReference type="PANTHER" id="PTHR13604">
    <property type="entry name" value="DC12-RELATED"/>
    <property type="match status" value="1"/>
</dbReference>